<reference evidence="2" key="1">
    <citation type="submission" date="2023-10" db="EMBL/GenBank/DDBJ databases">
        <title>Genome assemblies of two species of porcelain crab, Petrolisthes cinctipes and Petrolisthes manimaculis (Anomura: Porcellanidae).</title>
        <authorList>
            <person name="Angst P."/>
        </authorList>
    </citation>
    <scope>NUCLEOTIDE SEQUENCE</scope>
    <source>
        <strain evidence="2">PB745_01</strain>
        <tissue evidence="2">Gill</tissue>
    </source>
</reference>
<evidence type="ECO:0000313" key="2">
    <source>
        <dbReference type="EMBL" id="KAK3876767.1"/>
    </source>
</evidence>
<gene>
    <name evidence="2" type="ORF">Pcinc_018464</name>
</gene>
<sequence>MLLDDSPISTTPLHELPLDHSPSYATQQLPLTVLHIGPPRLHPPLHAIHDASNKVHTDINMNFLPVLLLLSLAVNRRYSNATTLQQLYDNPTKSTLQLCHNTS</sequence>
<dbReference type="EMBL" id="JAWQEG010001777">
    <property type="protein sequence ID" value="KAK3876767.1"/>
    <property type="molecule type" value="Genomic_DNA"/>
</dbReference>
<dbReference type="AlphaFoldDB" id="A0AAE1FP33"/>
<name>A0AAE1FP33_PETCI</name>
<keyword evidence="3" id="KW-1185">Reference proteome</keyword>
<evidence type="ECO:0000313" key="3">
    <source>
        <dbReference type="Proteomes" id="UP001286313"/>
    </source>
</evidence>
<accession>A0AAE1FP33</accession>
<evidence type="ECO:0000256" key="1">
    <source>
        <dbReference type="SAM" id="MobiDB-lite"/>
    </source>
</evidence>
<feature type="region of interest" description="Disordered" evidence="1">
    <location>
        <begin position="1"/>
        <end position="21"/>
    </location>
</feature>
<proteinExistence type="predicted"/>
<dbReference type="Proteomes" id="UP001286313">
    <property type="component" value="Unassembled WGS sequence"/>
</dbReference>
<comment type="caution">
    <text evidence="2">The sequence shown here is derived from an EMBL/GenBank/DDBJ whole genome shotgun (WGS) entry which is preliminary data.</text>
</comment>
<organism evidence="2 3">
    <name type="scientific">Petrolisthes cinctipes</name>
    <name type="common">Flat porcelain crab</name>
    <dbReference type="NCBI Taxonomy" id="88211"/>
    <lineage>
        <taxon>Eukaryota</taxon>
        <taxon>Metazoa</taxon>
        <taxon>Ecdysozoa</taxon>
        <taxon>Arthropoda</taxon>
        <taxon>Crustacea</taxon>
        <taxon>Multicrustacea</taxon>
        <taxon>Malacostraca</taxon>
        <taxon>Eumalacostraca</taxon>
        <taxon>Eucarida</taxon>
        <taxon>Decapoda</taxon>
        <taxon>Pleocyemata</taxon>
        <taxon>Anomura</taxon>
        <taxon>Galatheoidea</taxon>
        <taxon>Porcellanidae</taxon>
        <taxon>Petrolisthes</taxon>
    </lineage>
</organism>
<protein>
    <submittedName>
        <fullName evidence="2">Uncharacterized protein</fullName>
    </submittedName>
</protein>